<dbReference type="AlphaFoldDB" id="R9GTT4"/>
<keyword evidence="8" id="KW-1185">Reference proteome</keyword>
<dbReference type="PANTHER" id="PTHR12815">
    <property type="entry name" value="SORTING AND ASSEMBLY MACHINERY SAMM50 PROTEIN FAMILY MEMBER"/>
    <property type="match status" value="1"/>
</dbReference>
<keyword evidence="5" id="KW-0998">Cell outer membrane</keyword>
<proteinExistence type="predicted"/>
<evidence type="ECO:0000313" key="8">
    <source>
        <dbReference type="Proteomes" id="UP000014174"/>
    </source>
</evidence>
<dbReference type="STRING" id="1150600.ADIARSV_1831"/>
<dbReference type="PANTHER" id="PTHR12815:SF47">
    <property type="entry name" value="TRANSLOCATION AND ASSEMBLY MODULE SUBUNIT TAMA"/>
    <property type="match status" value="1"/>
</dbReference>
<evidence type="ECO:0000256" key="1">
    <source>
        <dbReference type="ARBA" id="ARBA00004370"/>
    </source>
</evidence>
<evidence type="ECO:0000256" key="3">
    <source>
        <dbReference type="ARBA" id="ARBA00022729"/>
    </source>
</evidence>
<dbReference type="GO" id="GO:0019867">
    <property type="term" value="C:outer membrane"/>
    <property type="evidence" value="ECO:0007669"/>
    <property type="project" value="InterPro"/>
</dbReference>
<name>R9GTT4_9SPHI</name>
<dbReference type="InterPro" id="IPR000184">
    <property type="entry name" value="Bac_surfAg_D15"/>
</dbReference>
<dbReference type="PATRIC" id="fig|1150600.3.peg.1805"/>
<protein>
    <recommendedName>
        <fullName evidence="6">Bacterial surface antigen (D15) domain-containing protein</fullName>
    </recommendedName>
</protein>
<sequence length="770" mass="88699">MSGCSATKYLNEDQALVKDVKLKGIDNEFAEASYLYVQQDIRPNSRVNLALYNLLNTHKNKYRSDRIKNIGEAPHLLDSSLVDISNREIQKYLVYKGFFNAKVTSDIQVKNKKARITFTAVQGPSFHVRNVTYSILDTAVRNLYIQNRESLTKISAGSRYDVDSIMNGINSVYNLMKSNGYYEFLKPYIHLDADSTLSSNQVDMKLHIYNPPGKSAHPRYFINNKTEINITNSNLRHGRTLPDSAMVDSQYFFRDYSHRFDFNALSHYIFFKYGKPYSVQEENLTYDRLYELNVFRNIKISYEKDPDSSSLNVRMEITPLKRNSNRIEGEYTFNSGRNGFNIGDTYTNRNLFGGAERLDIKFRYGILFDSRQNQKLFSDIFNRDIQIGATLTIPRIVSPLNIPEKIGAGVPHTTFSSSMQIFDQPSAFRNRIFINSITYDWVQSKNKLHSLTPFNLEYRDGRLAKAFKDSLDSTGNRLYVLTNDRQFLNLGTQYNFTLNAPKLSTYTNFTYFRGFIDIAGNSLGLLSNVFKFHRDENGSRTILGLPYLQYAKTEIDLRLYRSFGGERQFVARINPGIALPYGNTQSLELPFERNFYAGGSSGVRAWQARTIGPGNYNRSSISNEETRKNLTYLDQYGEIKIEGNLEYRFKLMNNFFGSKLKGATFTDFGNVWRLNESTLVPGGQFKFDKFLNQLAIGAGAGLRFDLQYFVFRFDVGAKIKDPQFTGSDNWVIKHLFSSSERKDFKDQYDLTNSPDTYRFLQYNFGIGMPF</sequence>
<gene>
    <name evidence="7" type="ORF">ADIARSV_1831</name>
</gene>
<dbReference type="InterPro" id="IPR039910">
    <property type="entry name" value="D15-like"/>
</dbReference>
<feature type="domain" description="Bacterial surface antigen (D15)" evidence="6">
    <location>
        <begin position="548"/>
        <end position="725"/>
    </location>
</feature>
<keyword evidence="2" id="KW-0812">Transmembrane</keyword>
<dbReference type="RefSeq" id="WP_016195067.1">
    <property type="nucleotide sequence ID" value="NZ_AQPN01000070.1"/>
</dbReference>
<keyword evidence="4" id="KW-0472">Membrane</keyword>
<dbReference type="EMBL" id="AQPN01000070">
    <property type="protein sequence ID" value="EOR94960.1"/>
    <property type="molecule type" value="Genomic_DNA"/>
</dbReference>
<organism evidence="7 8">
    <name type="scientific">Arcticibacter svalbardensis MN12-7</name>
    <dbReference type="NCBI Taxonomy" id="1150600"/>
    <lineage>
        <taxon>Bacteria</taxon>
        <taxon>Pseudomonadati</taxon>
        <taxon>Bacteroidota</taxon>
        <taxon>Sphingobacteriia</taxon>
        <taxon>Sphingobacteriales</taxon>
        <taxon>Sphingobacteriaceae</taxon>
        <taxon>Arcticibacter</taxon>
    </lineage>
</organism>
<evidence type="ECO:0000259" key="6">
    <source>
        <dbReference type="Pfam" id="PF01103"/>
    </source>
</evidence>
<keyword evidence="3" id="KW-0732">Signal</keyword>
<comment type="caution">
    <text evidence="7">The sequence shown here is derived from an EMBL/GenBank/DDBJ whole genome shotgun (WGS) entry which is preliminary data.</text>
</comment>
<dbReference type="Proteomes" id="UP000014174">
    <property type="component" value="Unassembled WGS sequence"/>
</dbReference>
<comment type="subcellular location">
    <subcellularLocation>
        <location evidence="1">Membrane</location>
    </subcellularLocation>
</comment>
<evidence type="ECO:0000256" key="4">
    <source>
        <dbReference type="ARBA" id="ARBA00023136"/>
    </source>
</evidence>
<dbReference type="Pfam" id="PF01103">
    <property type="entry name" value="Omp85"/>
    <property type="match status" value="1"/>
</dbReference>
<reference evidence="7 8" key="1">
    <citation type="journal article" date="2013" name="Genome Announc.">
        <title>Draft Genome Sequence of Arcticibacter svalbardensis Strain MN12-7T, a Member of the Family Sphingobacteriaceae Isolated from an Arctic Soil Sample.</title>
        <authorList>
            <person name="Shivaji S."/>
            <person name="Ara S."/>
            <person name="Prasad S."/>
            <person name="Manasa B.P."/>
            <person name="Begum Z."/>
            <person name="Singh A."/>
            <person name="Kumar Pinnaka A."/>
        </authorList>
    </citation>
    <scope>NUCLEOTIDE SEQUENCE [LARGE SCALE GENOMIC DNA]</scope>
    <source>
        <strain evidence="7 8">MN12-7</strain>
    </source>
</reference>
<accession>R9GTT4</accession>
<dbReference type="Gene3D" id="2.40.160.50">
    <property type="entry name" value="membrane protein fhac: a member of the omp85/tpsb transporter family"/>
    <property type="match status" value="1"/>
</dbReference>
<evidence type="ECO:0000256" key="5">
    <source>
        <dbReference type="ARBA" id="ARBA00023237"/>
    </source>
</evidence>
<evidence type="ECO:0000313" key="7">
    <source>
        <dbReference type="EMBL" id="EOR94960.1"/>
    </source>
</evidence>
<dbReference type="eggNOG" id="COG0729">
    <property type="taxonomic scope" value="Bacteria"/>
</dbReference>
<evidence type="ECO:0000256" key="2">
    <source>
        <dbReference type="ARBA" id="ARBA00022692"/>
    </source>
</evidence>
<dbReference type="OrthoDB" id="9814535at2"/>